<protein>
    <submittedName>
        <fullName evidence="5">Leucine rich repeat domain containing protein</fullName>
    </submittedName>
</protein>
<feature type="compositionally biased region" description="Basic and acidic residues" evidence="2">
    <location>
        <begin position="34"/>
        <end position="49"/>
    </location>
</feature>
<evidence type="ECO:0000256" key="1">
    <source>
        <dbReference type="SAM" id="Coils"/>
    </source>
</evidence>
<dbReference type="PANTHER" id="PTHR13318">
    <property type="entry name" value="PARTNER OF PAIRED, ISOFORM B-RELATED"/>
    <property type="match status" value="1"/>
</dbReference>
<gene>
    <name evidence="5" type="ORF">ACA1_071460</name>
</gene>
<dbReference type="OrthoDB" id="550575at2759"/>
<dbReference type="InterPro" id="IPR057207">
    <property type="entry name" value="FBXL15_LRR"/>
</dbReference>
<dbReference type="InterPro" id="IPR032675">
    <property type="entry name" value="LRR_dom_sf"/>
</dbReference>
<dbReference type="SUPFAM" id="SSF52047">
    <property type="entry name" value="RNI-like"/>
    <property type="match status" value="1"/>
</dbReference>
<feature type="compositionally biased region" description="Polar residues" evidence="2">
    <location>
        <begin position="150"/>
        <end position="179"/>
    </location>
</feature>
<keyword evidence="3" id="KW-1133">Transmembrane helix</keyword>
<keyword evidence="3" id="KW-0812">Transmembrane</keyword>
<accession>L8HDC0</accession>
<dbReference type="VEuPathDB" id="AmoebaDB:ACA1_071460"/>
<evidence type="ECO:0000259" key="4">
    <source>
        <dbReference type="Pfam" id="PF25372"/>
    </source>
</evidence>
<reference evidence="5 6" key="1">
    <citation type="journal article" date="2013" name="Genome Biol.">
        <title>Genome of Acanthamoeba castellanii highlights extensive lateral gene transfer and early evolution of tyrosine kinase signaling.</title>
        <authorList>
            <person name="Clarke M."/>
            <person name="Lohan A.J."/>
            <person name="Liu B."/>
            <person name="Lagkouvardos I."/>
            <person name="Roy S."/>
            <person name="Zafar N."/>
            <person name="Bertelli C."/>
            <person name="Schilde C."/>
            <person name="Kianianmomeni A."/>
            <person name="Burglin T.R."/>
            <person name="Frech C."/>
            <person name="Turcotte B."/>
            <person name="Kopec K.O."/>
            <person name="Synnott J.M."/>
            <person name="Choo C."/>
            <person name="Paponov I."/>
            <person name="Finkler A."/>
            <person name="Soon Heng Tan C."/>
            <person name="Hutchins A.P."/>
            <person name="Weinmeier T."/>
            <person name="Rattei T."/>
            <person name="Chu J.S."/>
            <person name="Gimenez G."/>
            <person name="Irimia M."/>
            <person name="Rigden D.J."/>
            <person name="Fitzpatrick D.A."/>
            <person name="Lorenzo-Morales J."/>
            <person name="Bateman A."/>
            <person name="Chiu C.H."/>
            <person name="Tang P."/>
            <person name="Hegemann P."/>
            <person name="Fromm H."/>
            <person name="Raoult D."/>
            <person name="Greub G."/>
            <person name="Miranda-Saavedra D."/>
            <person name="Chen N."/>
            <person name="Nash P."/>
            <person name="Ginger M.L."/>
            <person name="Horn M."/>
            <person name="Schaap P."/>
            <person name="Caler L."/>
            <person name="Loftus B."/>
        </authorList>
    </citation>
    <scope>NUCLEOTIDE SEQUENCE [LARGE SCALE GENOMIC DNA]</scope>
    <source>
        <strain evidence="5 6">Neff</strain>
    </source>
</reference>
<dbReference type="KEGG" id="acan:ACA1_071460"/>
<dbReference type="AlphaFoldDB" id="L8HDC0"/>
<feature type="compositionally biased region" description="Acidic residues" evidence="2">
    <location>
        <begin position="15"/>
        <end position="33"/>
    </location>
</feature>
<dbReference type="GO" id="GO:0031146">
    <property type="term" value="P:SCF-dependent proteasomal ubiquitin-dependent protein catabolic process"/>
    <property type="evidence" value="ECO:0007669"/>
    <property type="project" value="TreeGrafter"/>
</dbReference>
<proteinExistence type="predicted"/>
<dbReference type="GO" id="GO:0019005">
    <property type="term" value="C:SCF ubiquitin ligase complex"/>
    <property type="evidence" value="ECO:0007669"/>
    <property type="project" value="TreeGrafter"/>
</dbReference>
<evidence type="ECO:0000256" key="2">
    <source>
        <dbReference type="SAM" id="MobiDB-lite"/>
    </source>
</evidence>
<feature type="compositionally biased region" description="Basic and acidic residues" evidence="2">
    <location>
        <begin position="844"/>
        <end position="853"/>
    </location>
</feature>
<dbReference type="Pfam" id="PF25372">
    <property type="entry name" value="DUF7885"/>
    <property type="match status" value="1"/>
</dbReference>
<feature type="region of interest" description="Disordered" evidence="2">
    <location>
        <begin position="146"/>
        <end position="179"/>
    </location>
</feature>
<evidence type="ECO:0000313" key="5">
    <source>
        <dbReference type="EMBL" id="ELR23524.1"/>
    </source>
</evidence>
<feature type="region of interest" description="Disordered" evidence="2">
    <location>
        <begin position="833"/>
        <end position="853"/>
    </location>
</feature>
<evidence type="ECO:0000313" key="6">
    <source>
        <dbReference type="Proteomes" id="UP000011083"/>
    </source>
</evidence>
<feature type="coiled-coil region" evidence="1">
    <location>
        <begin position="209"/>
        <end position="248"/>
    </location>
</feature>
<evidence type="ECO:0000256" key="3">
    <source>
        <dbReference type="SAM" id="Phobius"/>
    </source>
</evidence>
<feature type="transmembrane region" description="Helical" evidence="3">
    <location>
        <begin position="251"/>
        <end position="271"/>
    </location>
</feature>
<keyword evidence="3" id="KW-0472">Membrane</keyword>
<feature type="region of interest" description="Disordered" evidence="2">
    <location>
        <begin position="1"/>
        <end position="56"/>
    </location>
</feature>
<dbReference type="InterPro" id="IPR006553">
    <property type="entry name" value="Leu-rich_rpt_Cys-con_subtyp"/>
</dbReference>
<feature type="region of interest" description="Disordered" evidence="2">
    <location>
        <begin position="69"/>
        <end position="109"/>
    </location>
</feature>
<dbReference type="Gene3D" id="3.80.10.10">
    <property type="entry name" value="Ribonuclease Inhibitor"/>
    <property type="match status" value="3"/>
</dbReference>
<dbReference type="RefSeq" id="XP_004353052.1">
    <property type="nucleotide sequence ID" value="XM_004353000.1"/>
</dbReference>
<organism evidence="5 6">
    <name type="scientific">Acanthamoeba castellanii (strain ATCC 30010 / Neff)</name>
    <dbReference type="NCBI Taxonomy" id="1257118"/>
    <lineage>
        <taxon>Eukaryota</taxon>
        <taxon>Amoebozoa</taxon>
        <taxon>Discosea</taxon>
        <taxon>Longamoebia</taxon>
        <taxon>Centramoebida</taxon>
        <taxon>Acanthamoebidae</taxon>
        <taxon>Acanthamoeba</taxon>
    </lineage>
</organism>
<dbReference type="EMBL" id="KB007857">
    <property type="protein sequence ID" value="ELR23524.1"/>
    <property type="molecule type" value="Genomic_DNA"/>
</dbReference>
<sequence length="958" mass="106982">MSRWLGSGQRYLYDQGEEDDHACEDDEYGEDWEEEHRDPAETEDGEAHDLQPPTTDTWLLAAFIPSVRQAKGGKRPSGASEGRRPSNAAATAAKQRRREAQKLAAQWSLASTTTETEEWHVTLRSGRAELLLAFVLPQDYPPAPPRVSAVLTSRESSGSAGDASVSTAAGTQPEPSDELYSTSVTSMLQEQAVRNVRVSALVPIAQEWLDSYTDRVVSLKQQQKEEAERAAQEALVAARAEAEALEDARRAMAGTITAFIITAFIITAFIITTYIIIIVIIIVVVVIVIIRLTGWWRVGIKPPKAMRHGLADIEELFARKLALRKARPGARSTHVEPLHTLCVKVLGESLLRYESLAGYPLQMRQKILDYLVTDLHLLFPEHLSALLDDEFTSLDLSGLVSSRSLGSSSSSKANKTRDEHITQVGHLCPRLKEINLSRAVRITNFSLSESIAKCLQLTRLVIDDCAQVGDMGVAVVADGCPKLAEFSARRCQSVTHNALHLLGRRCTQLEVVRIAGCTNIHVDGLLDLARLAKRLQVLDAAEVGNKLFSNNRDFPPVPPDRLANQRLETLILDGCNYVTREFLQDLLGPLEGQLCPCLTLLSLRQCPRISNGTFEEVVLPQCPSLKAFHYSMVPHASLRGVTQMDMSHLSFLPGCRYVFPIRSAHLPPLLAQIRDQLLRGKRPDDQAKVFTQLELDKVLTHRATFLRSIERFEANAPARQVLRGLESLTLGVTEWASPFSLIEAFISMPALRRLDLSHANARLRDVLLSCYHFLPRLDTLVFARREGDTRDETDPAFLKPQLPWRSSTIDYYEERQRKFGERERVLLEAQQRQRRRRATAGDESEQREAEAETKRRQWVVDHIAGDDKRHSMSLTSLDLSGHIFPGGAVFLDLIADRCPELRRLCIARTQGVGAPTLLALLEKCVHLAHLDVRGVDLPLHSQTDLLNKRPALSLTPRK</sequence>
<feature type="domain" description="F-box/LRR-repeat protein 15-like leucin rich repeat" evidence="4">
    <location>
        <begin position="408"/>
        <end position="616"/>
    </location>
</feature>
<keyword evidence="1" id="KW-0175">Coiled coil</keyword>
<keyword evidence="6" id="KW-1185">Reference proteome</keyword>
<dbReference type="Proteomes" id="UP000011083">
    <property type="component" value="Unassembled WGS sequence"/>
</dbReference>
<dbReference type="STRING" id="1257118.L8HDC0"/>
<dbReference type="GeneID" id="14924505"/>
<dbReference type="SMART" id="SM00367">
    <property type="entry name" value="LRR_CC"/>
    <property type="match status" value="6"/>
</dbReference>
<name>L8HDC0_ACACF</name>